<dbReference type="InterPro" id="IPR007159">
    <property type="entry name" value="SpoVT-AbrB_dom"/>
</dbReference>
<dbReference type="Pfam" id="PF15937">
    <property type="entry name" value="PrlF_antitoxin"/>
    <property type="match status" value="1"/>
</dbReference>
<dbReference type="SMART" id="SM00966">
    <property type="entry name" value="SpoVT_AbrB"/>
    <property type="match status" value="1"/>
</dbReference>
<evidence type="ECO:0000259" key="1">
    <source>
        <dbReference type="SMART" id="SM00966"/>
    </source>
</evidence>
<dbReference type="SUPFAM" id="SSF89447">
    <property type="entry name" value="AbrB/MazE/MraZ-like"/>
    <property type="match status" value="1"/>
</dbReference>
<evidence type="ECO:0000313" key="3">
    <source>
        <dbReference type="Proteomes" id="UP000008070"/>
    </source>
</evidence>
<dbReference type="AlphaFoldDB" id="C7CCQ1"/>
<proteinExistence type="predicted"/>
<dbReference type="EMBL" id="FP103042">
    <property type="protein sequence ID" value="CAX24266.1"/>
    <property type="molecule type" value="Genomic_DNA"/>
</dbReference>
<dbReference type="KEGG" id="mdi:METDI2611"/>
<name>C7CCQ1_METED</name>
<dbReference type="Proteomes" id="UP000008070">
    <property type="component" value="Chromosome"/>
</dbReference>
<dbReference type="GO" id="GO:0001558">
    <property type="term" value="P:regulation of cell growth"/>
    <property type="evidence" value="ECO:0007669"/>
    <property type="project" value="InterPro"/>
</dbReference>
<dbReference type="GO" id="GO:0003700">
    <property type="term" value="F:DNA-binding transcription factor activity"/>
    <property type="evidence" value="ECO:0007669"/>
    <property type="project" value="InterPro"/>
</dbReference>
<feature type="domain" description="SpoVT-AbrB" evidence="1">
    <location>
        <begin position="12"/>
        <end position="58"/>
    </location>
</feature>
<organism evidence="2 3">
    <name type="scientific">Methylorubrum extorquens (strain DSM 6343 / CIP 106787 / DM4)</name>
    <name type="common">Methylobacterium extorquens</name>
    <dbReference type="NCBI Taxonomy" id="661410"/>
    <lineage>
        <taxon>Bacteria</taxon>
        <taxon>Pseudomonadati</taxon>
        <taxon>Pseudomonadota</taxon>
        <taxon>Alphaproteobacteria</taxon>
        <taxon>Hyphomicrobiales</taxon>
        <taxon>Methylobacteriaceae</taxon>
        <taxon>Methylorubrum</taxon>
    </lineage>
</organism>
<dbReference type="HOGENOM" id="CLU_143957_0_0_5"/>
<dbReference type="GO" id="GO:0097351">
    <property type="term" value="F:toxin sequestering activity"/>
    <property type="evidence" value="ECO:0007669"/>
    <property type="project" value="InterPro"/>
</dbReference>
<dbReference type="GO" id="GO:0003677">
    <property type="term" value="F:DNA binding"/>
    <property type="evidence" value="ECO:0007669"/>
    <property type="project" value="InterPro"/>
</dbReference>
<protein>
    <submittedName>
        <fullName evidence="2">Transcriptional regulator</fullName>
    </submittedName>
</protein>
<dbReference type="NCBIfam" id="NF007429">
    <property type="entry name" value="PRK09974.1"/>
    <property type="match status" value="1"/>
</dbReference>
<gene>
    <name evidence="2" type="ORF">METD_I2611</name>
</gene>
<reference evidence="3" key="1">
    <citation type="journal article" date="2009" name="PLoS ONE">
        <title>Methylobacterium genome sequences: a reference blueprint to investigate microbial metabolism of C1 compounds from natural and industrial sources.</title>
        <authorList>
            <person name="Vuilleumier S."/>
            <person name="Chistoserdova L."/>
            <person name="Lee M.-C."/>
            <person name="Bringel F."/>
            <person name="Lajus A."/>
            <person name="Zhou Y."/>
            <person name="Gourion B."/>
            <person name="Barbe V."/>
            <person name="Chang J."/>
            <person name="Cruveiller S."/>
            <person name="Dossat C."/>
            <person name="Gillett W."/>
            <person name="Gruffaz C."/>
            <person name="Haugen E."/>
            <person name="Hourcade E."/>
            <person name="Levy R."/>
            <person name="Mangenot S."/>
            <person name="Muller E."/>
            <person name="Nadalig T."/>
            <person name="Pagni M."/>
            <person name="Penny C."/>
            <person name="Peyraud R."/>
            <person name="Robinson D.G."/>
            <person name="Roche D."/>
            <person name="Rouy Z."/>
            <person name="Saenampechek C."/>
            <person name="Salvignol G."/>
            <person name="Vallenet D."/>
            <person name="Wu Z."/>
            <person name="Marx C.J."/>
            <person name="Vorholt J.A."/>
            <person name="Olson M.V."/>
            <person name="Kaul R."/>
            <person name="Weissenbach J."/>
            <person name="Medigue C."/>
            <person name="Lidstrom M.E."/>
        </authorList>
    </citation>
    <scope>NUCLEOTIDE SEQUENCE [LARGE SCALE GENOMIC DNA]</scope>
    <source>
        <strain evidence="3">DSM 6343 / CIP 106787 / DM4</strain>
    </source>
</reference>
<dbReference type="InterPro" id="IPR037914">
    <property type="entry name" value="SpoVT-AbrB_sf"/>
</dbReference>
<dbReference type="InterPro" id="IPR031848">
    <property type="entry name" value="PrlF_antitoxin"/>
</dbReference>
<dbReference type="GeneID" id="72989567"/>
<dbReference type="RefSeq" id="WP_015822454.1">
    <property type="nucleotide sequence ID" value="NC_012988.1"/>
</dbReference>
<accession>C7CCQ1</accession>
<sequence>MAKTAEILEIPATITDRGQTTVPAAIRKMLALGKRDQVVFRGLADGTVVIAKKDSRADDGDPVIGTFLAFLASDMANEPARIRPVPKSLVTRGKGLVKGVKVDLDAALPEDDA</sequence>
<dbReference type="Gene3D" id="2.10.260.10">
    <property type="match status" value="1"/>
</dbReference>
<evidence type="ECO:0000313" key="2">
    <source>
        <dbReference type="EMBL" id="CAX24266.1"/>
    </source>
</evidence>